<dbReference type="Gene3D" id="3.90.50.10">
    <property type="entry name" value="Photosynthetic Reaction Center, subunit H, domain 2"/>
    <property type="match status" value="1"/>
</dbReference>
<gene>
    <name evidence="2" type="ORF">ACFFIA_38940</name>
</gene>
<name>A0ABV6MFU8_9ACTN</name>
<keyword evidence="3" id="KW-1185">Reference proteome</keyword>
<feature type="domain" description="PRC-barrel" evidence="1">
    <location>
        <begin position="65"/>
        <end position="105"/>
    </location>
</feature>
<dbReference type="RefSeq" id="WP_377261407.1">
    <property type="nucleotide sequence ID" value="NZ_JBHLUH010000085.1"/>
</dbReference>
<accession>A0ABV6MFU8</accession>
<organism evidence="2 3">
    <name type="scientific">Phytohabitans kaempferiae</name>
    <dbReference type="NCBI Taxonomy" id="1620943"/>
    <lineage>
        <taxon>Bacteria</taxon>
        <taxon>Bacillati</taxon>
        <taxon>Actinomycetota</taxon>
        <taxon>Actinomycetes</taxon>
        <taxon>Micromonosporales</taxon>
        <taxon>Micromonosporaceae</taxon>
    </lineage>
</organism>
<protein>
    <submittedName>
        <fullName evidence="2">PRC-barrel domain-containing protein</fullName>
    </submittedName>
</protein>
<evidence type="ECO:0000313" key="2">
    <source>
        <dbReference type="EMBL" id="MFC0533600.1"/>
    </source>
</evidence>
<dbReference type="EMBL" id="JBHLUH010000085">
    <property type="protein sequence ID" value="MFC0533600.1"/>
    <property type="molecule type" value="Genomic_DNA"/>
</dbReference>
<dbReference type="Pfam" id="PF05239">
    <property type="entry name" value="PRC"/>
    <property type="match status" value="1"/>
</dbReference>
<comment type="caution">
    <text evidence="2">The sequence shown here is derived from an EMBL/GenBank/DDBJ whole genome shotgun (WGS) entry which is preliminary data.</text>
</comment>
<dbReference type="InterPro" id="IPR011033">
    <property type="entry name" value="PRC_barrel-like_sf"/>
</dbReference>
<reference evidence="2 3" key="1">
    <citation type="submission" date="2024-09" db="EMBL/GenBank/DDBJ databases">
        <authorList>
            <person name="Sun Q."/>
            <person name="Mori K."/>
        </authorList>
    </citation>
    <scope>NUCLEOTIDE SEQUENCE [LARGE SCALE GENOMIC DNA]</scope>
    <source>
        <strain evidence="2 3">TBRC 3947</strain>
    </source>
</reference>
<dbReference type="InterPro" id="IPR027275">
    <property type="entry name" value="PRC-brl_dom"/>
</dbReference>
<evidence type="ECO:0000259" key="1">
    <source>
        <dbReference type="Pfam" id="PF05239"/>
    </source>
</evidence>
<dbReference type="Proteomes" id="UP001589867">
    <property type="component" value="Unassembled WGS sequence"/>
</dbReference>
<sequence length="141" mass="15795">MQPFIPWAWRDPAMLLGRDRLPEEGRGESIQADEEAGASLAGFHVEATDGGIGSIDEATHEVGEAYLVVDTGPWIFGRKVLLPAGTVQNVDHTERKVYVDRTKDQIKNSPEYDKETFGTPEYRERVGTYYTDSYRVPPPPL</sequence>
<proteinExistence type="predicted"/>
<dbReference type="SUPFAM" id="SSF50346">
    <property type="entry name" value="PRC-barrel domain"/>
    <property type="match status" value="1"/>
</dbReference>
<dbReference type="InterPro" id="IPR014747">
    <property type="entry name" value="Bac_photo_RC_H_C"/>
</dbReference>
<evidence type="ECO:0000313" key="3">
    <source>
        <dbReference type="Proteomes" id="UP001589867"/>
    </source>
</evidence>